<proteinExistence type="predicted"/>
<evidence type="ECO:0000313" key="1">
    <source>
        <dbReference type="EnsemblPlants" id="TuG1812G0700003138.01.T02"/>
    </source>
</evidence>
<sequence>IPLLSFPRRRQVRLATPRRRPTHHAPAELVLELGVVSLTASNLSSYRGRVRRVPLRLLPRRTRHHGPWIDLLVPSSSSSSRTSSLPEFFVSRRRSTASLAVYSCHRYTSRVTWLVIMRQAQAGLNQGIPNILNL</sequence>
<dbReference type="Gramene" id="TuG1812G0700003138.01.T02">
    <property type="protein sequence ID" value="TuG1812G0700003138.01.T02"/>
    <property type="gene ID" value="TuG1812G0700003138.01"/>
</dbReference>
<accession>A0A8R7V7J8</accession>
<reference evidence="1" key="3">
    <citation type="submission" date="2022-06" db="UniProtKB">
        <authorList>
            <consortium name="EnsemblPlants"/>
        </authorList>
    </citation>
    <scope>IDENTIFICATION</scope>
</reference>
<reference evidence="1" key="2">
    <citation type="submission" date="2018-03" db="EMBL/GenBank/DDBJ databases">
        <title>The Triticum urartu genome reveals the dynamic nature of wheat genome evolution.</title>
        <authorList>
            <person name="Ling H."/>
            <person name="Ma B."/>
            <person name="Shi X."/>
            <person name="Liu H."/>
            <person name="Dong L."/>
            <person name="Sun H."/>
            <person name="Cao Y."/>
            <person name="Gao Q."/>
            <person name="Zheng S."/>
            <person name="Li Y."/>
            <person name="Yu Y."/>
            <person name="Du H."/>
            <person name="Qi M."/>
            <person name="Li Y."/>
            <person name="Yu H."/>
            <person name="Cui Y."/>
            <person name="Wang N."/>
            <person name="Chen C."/>
            <person name="Wu H."/>
            <person name="Zhao Y."/>
            <person name="Zhang J."/>
            <person name="Li Y."/>
            <person name="Zhou W."/>
            <person name="Zhang B."/>
            <person name="Hu W."/>
            <person name="Eijk M."/>
            <person name="Tang J."/>
            <person name="Witsenboer H."/>
            <person name="Zhao S."/>
            <person name="Li Z."/>
            <person name="Zhang A."/>
            <person name="Wang D."/>
            <person name="Liang C."/>
        </authorList>
    </citation>
    <scope>NUCLEOTIDE SEQUENCE [LARGE SCALE GENOMIC DNA]</scope>
    <source>
        <strain evidence="1">cv. G1812</strain>
    </source>
</reference>
<dbReference type="AlphaFoldDB" id="A0A8R7V7J8"/>
<keyword evidence="2" id="KW-1185">Reference proteome</keyword>
<protein>
    <submittedName>
        <fullName evidence="1">Uncharacterized protein</fullName>
    </submittedName>
</protein>
<dbReference type="Proteomes" id="UP000015106">
    <property type="component" value="Chromosome 7"/>
</dbReference>
<dbReference type="EnsemblPlants" id="TuG1812G0700003138.01.T02">
    <property type="protein sequence ID" value="TuG1812G0700003138.01.T02"/>
    <property type="gene ID" value="TuG1812G0700003138.01"/>
</dbReference>
<name>A0A8R7V7J8_TRIUA</name>
<reference evidence="2" key="1">
    <citation type="journal article" date="2013" name="Nature">
        <title>Draft genome of the wheat A-genome progenitor Triticum urartu.</title>
        <authorList>
            <person name="Ling H.Q."/>
            <person name="Zhao S."/>
            <person name="Liu D."/>
            <person name="Wang J."/>
            <person name="Sun H."/>
            <person name="Zhang C."/>
            <person name="Fan H."/>
            <person name="Li D."/>
            <person name="Dong L."/>
            <person name="Tao Y."/>
            <person name="Gao C."/>
            <person name="Wu H."/>
            <person name="Li Y."/>
            <person name="Cui Y."/>
            <person name="Guo X."/>
            <person name="Zheng S."/>
            <person name="Wang B."/>
            <person name="Yu K."/>
            <person name="Liang Q."/>
            <person name="Yang W."/>
            <person name="Lou X."/>
            <person name="Chen J."/>
            <person name="Feng M."/>
            <person name="Jian J."/>
            <person name="Zhang X."/>
            <person name="Luo G."/>
            <person name="Jiang Y."/>
            <person name="Liu J."/>
            <person name="Wang Z."/>
            <person name="Sha Y."/>
            <person name="Zhang B."/>
            <person name="Wu H."/>
            <person name="Tang D."/>
            <person name="Shen Q."/>
            <person name="Xue P."/>
            <person name="Zou S."/>
            <person name="Wang X."/>
            <person name="Liu X."/>
            <person name="Wang F."/>
            <person name="Yang Y."/>
            <person name="An X."/>
            <person name="Dong Z."/>
            <person name="Zhang K."/>
            <person name="Zhang X."/>
            <person name="Luo M.C."/>
            <person name="Dvorak J."/>
            <person name="Tong Y."/>
            <person name="Wang J."/>
            <person name="Yang H."/>
            <person name="Li Z."/>
            <person name="Wang D."/>
            <person name="Zhang A."/>
            <person name="Wang J."/>
        </authorList>
    </citation>
    <scope>NUCLEOTIDE SEQUENCE</scope>
    <source>
        <strain evidence="2">cv. G1812</strain>
    </source>
</reference>
<organism evidence="1 2">
    <name type="scientific">Triticum urartu</name>
    <name type="common">Red wild einkorn</name>
    <name type="synonym">Crithodium urartu</name>
    <dbReference type="NCBI Taxonomy" id="4572"/>
    <lineage>
        <taxon>Eukaryota</taxon>
        <taxon>Viridiplantae</taxon>
        <taxon>Streptophyta</taxon>
        <taxon>Embryophyta</taxon>
        <taxon>Tracheophyta</taxon>
        <taxon>Spermatophyta</taxon>
        <taxon>Magnoliopsida</taxon>
        <taxon>Liliopsida</taxon>
        <taxon>Poales</taxon>
        <taxon>Poaceae</taxon>
        <taxon>BOP clade</taxon>
        <taxon>Pooideae</taxon>
        <taxon>Triticodae</taxon>
        <taxon>Triticeae</taxon>
        <taxon>Triticinae</taxon>
        <taxon>Triticum</taxon>
    </lineage>
</organism>
<evidence type="ECO:0000313" key="2">
    <source>
        <dbReference type="Proteomes" id="UP000015106"/>
    </source>
</evidence>